<gene>
    <name evidence="2" type="ORF">CLV34_1795</name>
</gene>
<name>A0A2M8WQL2_9MICO</name>
<sequence length="230" mass="24188">MCHPGRMKNPFARREAATELPPVPDDVTETWRASTNEVVLRASLDEAADEDRETAEALSDLVLGVVRGVQEGAFGHSMPEGASGASVRLEVALCDDDFGPYTRHEAEDLTGRLQGVAPLGVVTYPRGGAAPVWDDEAGILRVDLVAHVGSDDESTRAEVRGLVQATLRAVTTDKVKGIVPAAAGTSYPVRVALHLGHEPGAAVGPLTEQTLNAMSDQLAGSRVTFGWSAA</sequence>
<proteinExistence type="predicted"/>
<organism evidence="2 3">
    <name type="scientific">Luteimicrobium subarcticum</name>
    <dbReference type="NCBI Taxonomy" id="620910"/>
    <lineage>
        <taxon>Bacteria</taxon>
        <taxon>Bacillati</taxon>
        <taxon>Actinomycetota</taxon>
        <taxon>Actinomycetes</taxon>
        <taxon>Micrococcales</taxon>
        <taxon>Luteimicrobium</taxon>
    </lineage>
</organism>
<comment type="caution">
    <text evidence="2">The sequence shown here is derived from an EMBL/GenBank/DDBJ whole genome shotgun (WGS) entry which is preliminary data.</text>
</comment>
<dbReference type="AlphaFoldDB" id="A0A2M8WQL2"/>
<protein>
    <submittedName>
        <fullName evidence="2">Uncharacterized protein</fullName>
    </submittedName>
</protein>
<keyword evidence="3" id="KW-1185">Reference proteome</keyword>
<reference evidence="2 3" key="1">
    <citation type="submission" date="2017-11" db="EMBL/GenBank/DDBJ databases">
        <title>Genomic Encyclopedia of Archaeal and Bacterial Type Strains, Phase II (KMG-II): From Individual Species to Whole Genera.</title>
        <authorList>
            <person name="Goeker M."/>
        </authorList>
    </citation>
    <scope>NUCLEOTIDE SEQUENCE [LARGE SCALE GENOMIC DNA]</scope>
    <source>
        <strain evidence="2 3">DSM 22413</strain>
    </source>
</reference>
<dbReference type="Proteomes" id="UP000231586">
    <property type="component" value="Unassembled WGS sequence"/>
</dbReference>
<accession>A0A2M8WQL2</accession>
<evidence type="ECO:0000313" key="3">
    <source>
        <dbReference type="Proteomes" id="UP000231586"/>
    </source>
</evidence>
<feature type="region of interest" description="Disordered" evidence="1">
    <location>
        <begin position="1"/>
        <end position="27"/>
    </location>
</feature>
<evidence type="ECO:0000256" key="1">
    <source>
        <dbReference type="SAM" id="MobiDB-lite"/>
    </source>
</evidence>
<evidence type="ECO:0000313" key="2">
    <source>
        <dbReference type="EMBL" id="PJI93230.1"/>
    </source>
</evidence>
<dbReference type="EMBL" id="PGTZ01000008">
    <property type="protein sequence ID" value="PJI93230.1"/>
    <property type="molecule type" value="Genomic_DNA"/>
</dbReference>